<evidence type="ECO:0000256" key="2">
    <source>
        <dbReference type="SAM" id="MobiDB-lite"/>
    </source>
</evidence>
<feature type="region of interest" description="Disordered" evidence="2">
    <location>
        <begin position="2368"/>
        <end position="2399"/>
    </location>
</feature>
<feature type="compositionally biased region" description="Polar residues" evidence="2">
    <location>
        <begin position="951"/>
        <end position="963"/>
    </location>
</feature>
<feature type="region of interest" description="Disordered" evidence="2">
    <location>
        <begin position="950"/>
        <end position="1044"/>
    </location>
</feature>
<keyword evidence="1" id="KW-0175">Coiled coil</keyword>
<reference evidence="5" key="1">
    <citation type="submission" date="2017-03" db="EMBL/GenBank/DDBJ databases">
        <title>Genomes of endolithic fungi from Antarctica.</title>
        <authorList>
            <person name="Coleine C."/>
            <person name="Masonjones S."/>
            <person name="Stajich J.E."/>
        </authorList>
    </citation>
    <scope>NUCLEOTIDE SEQUENCE [LARGE SCALE GENOMIC DNA]</scope>
    <source>
        <strain evidence="5">CCFEE 5527</strain>
    </source>
</reference>
<dbReference type="OrthoDB" id="6513042at2759"/>
<evidence type="ECO:0000313" key="5">
    <source>
        <dbReference type="Proteomes" id="UP000192596"/>
    </source>
</evidence>
<feature type="coiled-coil region" evidence="1">
    <location>
        <begin position="474"/>
        <end position="543"/>
    </location>
</feature>
<name>A0A1V8SNI8_9PEZI</name>
<accession>A0A1V8SNI8</accession>
<feature type="compositionally biased region" description="Polar residues" evidence="2">
    <location>
        <begin position="1023"/>
        <end position="1044"/>
    </location>
</feature>
<dbReference type="GO" id="GO:0003723">
    <property type="term" value="F:RNA binding"/>
    <property type="evidence" value="ECO:0007669"/>
    <property type="project" value="UniProtKB-KW"/>
</dbReference>
<dbReference type="InterPro" id="IPR007855">
    <property type="entry name" value="RDRP"/>
</dbReference>
<feature type="coiled-coil region" evidence="1">
    <location>
        <begin position="573"/>
        <end position="670"/>
    </location>
</feature>
<comment type="caution">
    <text evidence="4">The sequence shown here is derived from an EMBL/GenBank/DDBJ whole genome shotgun (WGS) entry which is preliminary data.</text>
</comment>
<feature type="region of interest" description="Disordered" evidence="2">
    <location>
        <begin position="2197"/>
        <end position="2241"/>
    </location>
</feature>
<dbReference type="GO" id="GO:0030422">
    <property type="term" value="P:siRNA processing"/>
    <property type="evidence" value="ECO:0007669"/>
    <property type="project" value="TreeGrafter"/>
</dbReference>
<dbReference type="Pfam" id="PF05183">
    <property type="entry name" value="RdRP"/>
    <property type="match status" value="1"/>
</dbReference>
<dbReference type="Proteomes" id="UP000192596">
    <property type="component" value="Unassembled WGS sequence"/>
</dbReference>
<feature type="compositionally biased region" description="Polar residues" evidence="2">
    <location>
        <begin position="991"/>
        <end position="1005"/>
    </location>
</feature>
<feature type="domain" description="RDRP core" evidence="3">
    <location>
        <begin position="1457"/>
        <end position="2028"/>
    </location>
</feature>
<protein>
    <recommendedName>
        <fullName evidence="3">RDRP core domain-containing protein</fullName>
    </recommendedName>
</protein>
<proteinExistence type="predicted"/>
<evidence type="ECO:0000256" key="1">
    <source>
        <dbReference type="SAM" id="Coils"/>
    </source>
</evidence>
<dbReference type="InterPro" id="IPR057596">
    <property type="entry name" value="RDRP_core"/>
</dbReference>
<organism evidence="4 5">
    <name type="scientific">Cryoendolithus antarcticus</name>
    <dbReference type="NCBI Taxonomy" id="1507870"/>
    <lineage>
        <taxon>Eukaryota</taxon>
        <taxon>Fungi</taxon>
        <taxon>Dikarya</taxon>
        <taxon>Ascomycota</taxon>
        <taxon>Pezizomycotina</taxon>
        <taxon>Dothideomycetes</taxon>
        <taxon>Dothideomycetidae</taxon>
        <taxon>Cladosporiales</taxon>
        <taxon>Cladosporiaceae</taxon>
        <taxon>Cryoendolithus</taxon>
    </lineage>
</organism>
<dbReference type="GO" id="GO:0003968">
    <property type="term" value="F:RNA-directed RNA polymerase activity"/>
    <property type="evidence" value="ECO:0007669"/>
    <property type="project" value="UniProtKB-KW"/>
</dbReference>
<feature type="compositionally biased region" description="Polar residues" evidence="2">
    <location>
        <begin position="2376"/>
        <end position="2399"/>
    </location>
</feature>
<dbReference type="PANTHER" id="PTHR23079:SF55">
    <property type="entry name" value="RNA-DIRECTED RNA POLYMERASE"/>
    <property type="match status" value="1"/>
</dbReference>
<dbReference type="InParanoid" id="A0A1V8SNI8"/>
<keyword evidence="5" id="KW-1185">Reference proteome</keyword>
<dbReference type="GO" id="GO:0031380">
    <property type="term" value="C:nuclear RNA-directed RNA polymerase complex"/>
    <property type="evidence" value="ECO:0007669"/>
    <property type="project" value="TreeGrafter"/>
</dbReference>
<feature type="compositionally biased region" description="Gly residues" evidence="2">
    <location>
        <begin position="2202"/>
        <end position="2241"/>
    </location>
</feature>
<feature type="coiled-coil region" evidence="1">
    <location>
        <begin position="701"/>
        <end position="728"/>
    </location>
</feature>
<gene>
    <name evidence="4" type="ORF">B0A48_13130</name>
</gene>
<evidence type="ECO:0000313" key="4">
    <source>
        <dbReference type="EMBL" id="OQO00640.1"/>
    </source>
</evidence>
<dbReference type="EMBL" id="NAJO01000034">
    <property type="protein sequence ID" value="OQO00640.1"/>
    <property type="molecule type" value="Genomic_DNA"/>
</dbReference>
<dbReference type="STRING" id="1507870.A0A1V8SNI8"/>
<sequence length="2465" mass="272293">MLSHTLPPNIAIPAASQTLFLGVVNHAVASPSSASMKPVYQLLKGGLAPLLGLLSHDILTQLEHHFHEILRSTVCQTDQCLTLYCLVIMKIMIQAAEDELSCTPGSFYETQELLASTPDTPRWKPTELQRYFTGSKVNRALHLVVLRVIGATKVEGEAIILEANEVLCLATEIIEYLPTEVREKWCTDNPIIVRKIWEKASQPDLHRQTQVQVIAFNAGLCESQALPQRALDSLAAILSDPASLAAVPVSSSGATISRFAHRLSRSQISDMLTTWTSFAAIVDDKTLVTHAAKLSENLMAIKSTLNLSEMISTGVLSALSAADVGEHLRQLKNSLLEQPALACQSDMSTCTRSARQARSMVAQALSGLYLQAALRADHSQTDVASDLYPLLVCLHALSSKQSATCQHHVVRTHVSAMGSEHMDTLSTPRDIGWRTSVQQHLEAKAKSEHSDLARIFANACADLERRCTEVEAPLREEQARSSELQRQYDDLMEAYEALQDEKRRIDSHATAAKAERAASAKDVDEARSENDDLMLRIEELGASLVKSQQEIREQIAKATEAAELAEIGHAATIAQQQEELDEAKEKFERAGGDLRKQVQHEADLVCNLDTARSEADGLRKRIAEHEAMDAEHGEKLASLEQAKLDARATCRSLETELQRLQDDLLAQKSAQEMSVLQAQQQSDKRLAMVQAEQAEHIAAIHAEREEQVRGLESQISALQDESHQAQTKLCAQLAKRDRKLASNAKRIDDLKRLCATKDNQLAEAHAMRSNLMAAMGLANDRTQGTQSRRVTRSAAAMQDSFEDTEASIDPGVNRQPTPDTIEISMEHASLQAKRAKTNRTPGILRESTAAKSVKSAARLPLLAISVNRTPSNTPRAKTPGTKLRDFSVALDDTTFDGSEVFASTPGVIQELLPKRTVSVASATRTSDTLTETISTEGAPRTQLEGLITMTGDYNPSISDSTETPSPPKRLNQKRPTNNLTARRSPRKQQKTQRQAAWTLPGSNREGSPALMSSAYNNRREQQHSNTRPSLARQQQMTELASQNTRELAATLRDLPRDWTLNNVHQLLVGFGVQPMRIDMDASKQGQGSAFVRFNVPIPVPGWVRDGMERDIGIGERQRMRIRQDDGRGRQRYGQGDSRYPSEIKISGARIHFGAMLNEYEMMEMETVSTNRTQEPRVQLLLDKERGNVDFCFSVLLRDHEKGSLATHSFKFQIPISQIRHVLEERNDDDTTSFVITLNAPPLGFRKIHDVAKTMDAKDNVWSEWQMWYRQTSLTSNRSGGSNNLIELQNDDTLIDIGRWLTYRFVCDQGVTEISLRYLRCALRDHNIAVQLKPIQSIPRPPYSLWTWLGNTRDASIHSGSALSALDDTSAGKVFLPFMVRYQLEVCVSQGYLHEVSLDLAFGLKLAELGADRGMRLLEKVAELKQRIFNPMDIFRMQGSMPRRKMLSYCTIVRTATITPTTVYFNSPSLDTSNRVIRHFSQHADRFLRVKFRDESYKGTIMSFDDDRTDELFERIKRTMTNGIVVGDRHYEFLAYGNSQFREAGAYFFAPTGNLTAAKIRAWMGNFDDIKVVAKYASRVGQCFSTTRAMLNTGSIERIPDIKRNGFCFTDGVGKISPFLAMMTCCEMGLPDSREECASVFQFRLGGCKGVLAVDPSLMGKKIQIRPSQEKFPADYNGLEICRISQFSTAYLNQQIVLVLSALGVTDSTLITMLRNMLSDLELAMTDEVMALGLLSRNIDLNQTTVTIASMIVDGFMQSGDPFTMSILRLWRSWSTKYLKEKAKIFVEQGAFILGVVDETGSLKGHSNDTPADCHDQTQLPEIFVQISDPEAEGKGKFKVITGVCVLARNPSLHPGDIRVVFAVDKPELRHLRNCVVLPQTGDRDIASMCSGGDLDGDDYLVIWDPALLPKEWNHAPMDYAAPSPVVSDGPVTVEDMMSFFVTHMKNDTLSRIATAHRYLADKEEDGIKHESCIELAALHSKAVDYAKTGVPSEFPKHLRVTSWPHWAEKKDKRSYRSRKILGKLYDEVDRVPFVPAWNSPFDIRVLTAYDLPEHLLTSVREVKTLYDESLRRIMTQHGIASEFEAWTTFVLDHNHESRDYKIAEELGETMATLKDTFKELCYEKAGTTKSERKWEVLGPWVAGMYVVTAEEVGEANRRVRERSVRGGMLVQNVRQTAENMPFMSFPWMFRREMGEIANKRGSSGGGGGSGGSGGSGSGGSGGGGNDSGGSGGGGSGGDGCGGDGSGGRLALSVSMQKLATKKTIIDLTGVEALPELEEIDVKSYKAPTTKPDKQTLLTPATKIQQQDFPSTQLESRSKAALPKAVCSPTIVKGNPTTLDTTKLSATLVGLENVKPAAGAFAFSPPNVFNGKAGEPNDNSSSNQTSLPQTSGRELSPVPSLSNLAARSPLRDGATAVGTKPAHTTASKATEVVAEPVEKAGEVVELKLDVDGLTDKLDRLSEMMET</sequence>
<evidence type="ECO:0000259" key="3">
    <source>
        <dbReference type="Pfam" id="PF05183"/>
    </source>
</evidence>
<dbReference type="PANTHER" id="PTHR23079">
    <property type="entry name" value="RNA-DEPENDENT RNA POLYMERASE"/>
    <property type="match status" value="1"/>
</dbReference>